<sequence length="58" mass="6465">GFTKLTRLTESCALELTTGSAVCNRNRREQAWTYVCRGLLNQSATKIPAAQRGFVFND</sequence>
<feature type="non-terminal residue" evidence="1">
    <location>
        <position position="1"/>
    </location>
</feature>
<dbReference type="Proteomes" id="UP000321570">
    <property type="component" value="Unassembled WGS sequence"/>
</dbReference>
<gene>
    <name evidence="1" type="ORF">WMSIL1_LOCUS7539</name>
</gene>
<reference evidence="1 2" key="1">
    <citation type="submission" date="2019-07" db="EMBL/GenBank/DDBJ databases">
        <authorList>
            <person name="Jastrzebski P J."/>
            <person name="Paukszto L."/>
            <person name="Jastrzebski P J."/>
        </authorList>
    </citation>
    <scope>NUCLEOTIDE SEQUENCE [LARGE SCALE GENOMIC DNA]</scope>
    <source>
        <strain evidence="1 2">WMS-il1</strain>
    </source>
</reference>
<protein>
    <submittedName>
        <fullName evidence="1">Uncharacterized protein</fullName>
    </submittedName>
</protein>
<dbReference type="EMBL" id="CABIJS010000277">
    <property type="protein sequence ID" value="VUZ48207.1"/>
    <property type="molecule type" value="Genomic_DNA"/>
</dbReference>
<evidence type="ECO:0000313" key="2">
    <source>
        <dbReference type="Proteomes" id="UP000321570"/>
    </source>
</evidence>
<accession>A0A564YLR1</accession>
<name>A0A564YLR1_HYMDI</name>
<evidence type="ECO:0000313" key="1">
    <source>
        <dbReference type="EMBL" id="VUZ48207.1"/>
    </source>
</evidence>
<dbReference type="AlphaFoldDB" id="A0A564YLR1"/>
<keyword evidence="2" id="KW-1185">Reference proteome</keyword>
<proteinExistence type="predicted"/>
<organism evidence="1 2">
    <name type="scientific">Hymenolepis diminuta</name>
    <name type="common">Rat tapeworm</name>
    <dbReference type="NCBI Taxonomy" id="6216"/>
    <lineage>
        <taxon>Eukaryota</taxon>
        <taxon>Metazoa</taxon>
        <taxon>Spiralia</taxon>
        <taxon>Lophotrochozoa</taxon>
        <taxon>Platyhelminthes</taxon>
        <taxon>Cestoda</taxon>
        <taxon>Eucestoda</taxon>
        <taxon>Cyclophyllidea</taxon>
        <taxon>Hymenolepididae</taxon>
        <taxon>Hymenolepis</taxon>
    </lineage>
</organism>